<comment type="caution">
    <text evidence="3">The sequence shown here is derived from an EMBL/GenBank/DDBJ whole genome shotgun (WGS) entry which is preliminary data.</text>
</comment>
<feature type="region of interest" description="Disordered" evidence="2">
    <location>
        <begin position="550"/>
        <end position="578"/>
    </location>
</feature>
<dbReference type="PANTHER" id="PTHR13520:SF0">
    <property type="entry name" value="RAD50-INTERACTING PROTEIN 1"/>
    <property type="match status" value="1"/>
</dbReference>
<sequence length="787" mass="88816">MAAAAYPKSILRGEGDVRVEDYLNDKLQTYDDLENLESLLSSVKNQHDVLTKQLREAETSLEKAQRASKSHVSSVLQQARALQTQRTDIGRRLLIVTGSKTIDEAACKFESSMGKLRNLDIAKGYVEVLKEVEELSTMLTSVTPWSAEARLKVKNSPRAALKSYARLQNLTRALQSLQPAAEGAAPHLVDYVEKVSVALHKQMKEVLENEFEELLNKIKWPSKGVALSGAYQNEWKEGVGKLLELQKVDLEASVNAKGGDRDWKEPFVLLPLEMMVKPLELRFKYHFDGNKPTNRIDKPEYFLSHVVNLLNTYSDFLSQYLGPVLHSEFAGSSIDLDPVYTDSTSAFITSLLPMLRRKISHFLLEIAGQPQLLSHFIHELISFDATLREWNYEGGESLENWKGLTWEVLVKQDWFPRWLQVEKEFALSRYQTIVSTKDAWEIDYDSVDPSMTKSTKSAIRLKDLLETITDKFHNRLNSAIEAYMVLTSSIARAVQGVSKEDQASLAGVGGLERLCRVYGSAEYLEKAMRDWSDDIFFLELWEELQERTRGDTKKSLEEPESVNELAVHTPSLAGSEGDTGGLFDESAGAFKQLRVRTEGLIVESLSSNMREALKPYSRISIWSSLNSDSATPTTTITPELDPPIRQLSAYLSFLSAALAPAPLRRIFRHLATFLQQYFWDYVLMRNTFSGNGAMQFSRDVAAVWDLMNRWLGEGQGEVGMRKLHEGASLLSLPIDGEGEAPADLKYVEERVFESNERAKEVLGEMGFWVLTESEARGVLERRVELAD</sequence>
<name>A0A9P8RTU9_9PEZI</name>
<dbReference type="Gene3D" id="1.20.58.670">
    <property type="entry name" value="Dsl1p vesicle tethering complex, Tip20p subunit, domain D"/>
    <property type="match status" value="1"/>
</dbReference>
<protein>
    <recommendedName>
        <fullName evidence="5">RINT-1 family protein</fullName>
    </recommendedName>
</protein>
<dbReference type="InterPro" id="IPR042042">
    <property type="entry name" value="Tip20p_domB"/>
</dbReference>
<dbReference type="AlphaFoldDB" id="A0A9P8RTU9"/>
<feature type="coiled-coil region" evidence="1">
    <location>
        <begin position="33"/>
        <end position="67"/>
    </location>
</feature>
<evidence type="ECO:0008006" key="5">
    <source>
        <dbReference type="Google" id="ProtNLM"/>
    </source>
</evidence>
<gene>
    <name evidence="3" type="ORF">GP486_000229</name>
</gene>
<dbReference type="InterPro" id="IPR042044">
    <property type="entry name" value="EXOC6PINT-1/Sec15/Tip20_C_dom2"/>
</dbReference>
<evidence type="ECO:0000256" key="1">
    <source>
        <dbReference type="SAM" id="Coils"/>
    </source>
</evidence>
<dbReference type="PROSITE" id="PS51386">
    <property type="entry name" value="RINT1_TIP20"/>
    <property type="match status" value="1"/>
</dbReference>
<dbReference type="Pfam" id="PF04437">
    <property type="entry name" value="RINT1_TIP1"/>
    <property type="match status" value="1"/>
</dbReference>
<organism evidence="3 4">
    <name type="scientific">Trichoglossum hirsutum</name>
    <dbReference type="NCBI Taxonomy" id="265104"/>
    <lineage>
        <taxon>Eukaryota</taxon>
        <taxon>Fungi</taxon>
        <taxon>Dikarya</taxon>
        <taxon>Ascomycota</taxon>
        <taxon>Pezizomycotina</taxon>
        <taxon>Geoglossomycetes</taxon>
        <taxon>Geoglossales</taxon>
        <taxon>Geoglossaceae</taxon>
        <taxon>Trichoglossum</taxon>
    </lineage>
</organism>
<evidence type="ECO:0000313" key="3">
    <source>
        <dbReference type="EMBL" id="KAH0566371.1"/>
    </source>
</evidence>
<dbReference type="GO" id="GO:0070939">
    <property type="term" value="C:Dsl1/NZR complex"/>
    <property type="evidence" value="ECO:0007669"/>
    <property type="project" value="InterPro"/>
</dbReference>
<keyword evidence="4" id="KW-1185">Reference proteome</keyword>
<dbReference type="InterPro" id="IPR007528">
    <property type="entry name" value="RINT1_Tip20"/>
</dbReference>
<evidence type="ECO:0000313" key="4">
    <source>
        <dbReference type="Proteomes" id="UP000750711"/>
    </source>
</evidence>
<dbReference type="GO" id="GO:0006890">
    <property type="term" value="P:retrograde vesicle-mediated transport, Golgi to endoplasmic reticulum"/>
    <property type="evidence" value="ECO:0007669"/>
    <property type="project" value="InterPro"/>
</dbReference>
<keyword evidence="1" id="KW-0175">Coiled coil</keyword>
<accession>A0A9P8RTU9</accession>
<dbReference type="PANTHER" id="PTHR13520">
    <property type="entry name" value="RAD50-INTERACTING PROTEIN 1 RINT-1"/>
    <property type="match status" value="1"/>
</dbReference>
<dbReference type="Proteomes" id="UP000750711">
    <property type="component" value="Unassembled WGS sequence"/>
</dbReference>
<proteinExistence type="predicted"/>
<dbReference type="GO" id="GO:0006888">
    <property type="term" value="P:endoplasmic reticulum to Golgi vesicle-mediated transport"/>
    <property type="evidence" value="ECO:0007669"/>
    <property type="project" value="InterPro"/>
</dbReference>
<dbReference type="EMBL" id="JAGHQM010000012">
    <property type="protein sequence ID" value="KAH0566371.1"/>
    <property type="molecule type" value="Genomic_DNA"/>
</dbReference>
<evidence type="ECO:0000256" key="2">
    <source>
        <dbReference type="SAM" id="MobiDB-lite"/>
    </source>
</evidence>
<dbReference type="Gene3D" id="1.20.58.1420">
    <property type="entry name" value="Dsl1p vesicle tethering complex, Tip20p subunit, domain B"/>
    <property type="match status" value="1"/>
</dbReference>
<reference evidence="3" key="1">
    <citation type="submission" date="2021-03" db="EMBL/GenBank/DDBJ databases">
        <title>Comparative genomics and phylogenomic investigation of the class Geoglossomycetes provide insights into ecological specialization and systematics.</title>
        <authorList>
            <person name="Melie T."/>
            <person name="Pirro S."/>
            <person name="Miller A.N."/>
            <person name="Quandt A."/>
        </authorList>
    </citation>
    <scope>NUCLEOTIDE SEQUENCE</scope>
    <source>
        <strain evidence="3">CAQ_001_2017</strain>
    </source>
</reference>
<dbReference type="GO" id="GO:0060628">
    <property type="term" value="P:regulation of ER to Golgi vesicle-mediated transport"/>
    <property type="evidence" value="ECO:0007669"/>
    <property type="project" value="TreeGrafter"/>
</dbReference>